<sequence length="627" mass="69721">MTRPAASLSLAQRCLRWLLHYPLQRVPDLALGLGEADTTVRRALSTLQGQGTIEACTLAGEAHTWYVLTQAGLEIAASLEGMTPAAAAALWETDERGILRLLTRFSHLRTLQPRINATVAEAPRALAQQGTPAQVRWCWRRPSVLPVSSGSKGCEADAALLLRRTAPGTLEIASTPPAWYLLLCFCDLAQHSHWTPARIVQRLRPWARLLDTQERLPFREQTPLLLVLVRSALQQERWHLALHIMRHDQRQRGTLPLLITNLTTEPEEASFWRMNWRDGATLRPCQMREHLVPLSREAIPPGLLPGSRLLPSSALPASSVHPLRRGPLQPRAERQVTPRVPSVWREHLALWSLVFPPRLVPLLELLCAHPLLTAPEAAALLDTPSAASCERYLRLLHSWHCVTAQKQAGETRWQLAERGLRLVAVWQQLPLSALATDTDGQLRQTGVARLEAQWSHTAGVLRFLAACAQARQQAPMRLIWATTHLQDPLPQTGRGNRSVVYPDATVLMQATGADRLPRRSRLWLEWDEGSMGSSQLQAKLTAYARILPGWRPLFPGETGTVLMVVPDLAQYRRVQDVALAVTRTTGIVLPLALTQHASIQTRGVLGPVWSHLTATGFTMPRSLCTST</sequence>
<gene>
    <name evidence="1" type="ORF">KTC_64850</name>
</gene>
<dbReference type="SUPFAM" id="SSF46785">
    <property type="entry name" value="Winged helix' DNA-binding domain"/>
    <property type="match status" value="1"/>
</dbReference>
<name>A0A455T2Z4_9CHLR</name>
<accession>A0A455T2Z4</accession>
<dbReference type="AlphaFoldDB" id="A0A455T2Z4"/>
<protein>
    <submittedName>
        <fullName evidence="1">Uncharacterized protein</fullName>
    </submittedName>
</protein>
<proteinExistence type="predicted"/>
<dbReference type="EMBL" id="AP019376">
    <property type="protein sequence ID" value="BBH91734.1"/>
    <property type="molecule type" value="Genomic_DNA"/>
</dbReference>
<dbReference type="InterPro" id="IPR036390">
    <property type="entry name" value="WH_DNA-bd_sf"/>
</dbReference>
<organism evidence="1">
    <name type="scientific">Thermosporothrix sp. COM3</name>
    <dbReference type="NCBI Taxonomy" id="2490863"/>
    <lineage>
        <taxon>Bacteria</taxon>
        <taxon>Bacillati</taxon>
        <taxon>Chloroflexota</taxon>
        <taxon>Ktedonobacteria</taxon>
        <taxon>Ktedonobacterales</taxon>
        <taxon>Thermosporotrichaceae</taxon>
        <taxon>Thermosporothrix</taxon>
    </lineage>
</organism>
<reference evidence="1" key="1">
    <citation type="submission" date="2018-12" db="EMBL/GenBank/DDBJ databases">
        <title>Novel natural products biosynthetic potential of the class Ktedonobacteria.</title>
        <authorList>
            <person name="Zheng Y."/>
            <person name="Saitou A."/>
            <person name="Wang C.M."/>
            <person name="Toyoda A."/>
            <person name="Minakuchi Y."/>
            <person name="Sekiguchi Y."/>
            <person name="Ueda K."/>
            <person name="Takano H."/>
            <person name="Sakai Y."/>
            <person name="Yokota A."/>
            <person name="Yabe S."/>
        </authorList>
    </citation>
    <scope>NUCLEOTIDE SEQUENCE</scope>
    <source>
        <strain evidence="1">COM3</strain>
    </source>
</reference>
<evidence type="ECO:0000313" key="1">
    <source>
        <dbReference type="EMBL" id="BBH91734.1"/>
    </source>
</evidence>